<dbReference type="GO" id="GO:0016798">
    <property type="term" value="F:hydrolase activity, acting on glycosyl bonds"/>
    <property type="evidence" value="ECO:0007669"/>
    <property type="project" value="UniProtKB-KW"/>
</dbReference>
<dbReference type="InterPro" id="IPR023296">
    <property type="entry name" value="Glyco_hydro_beta-prop_sf"/>
</dbReference>
<dbReference type="Pfam" id="PF04041">
    <property type="entry name" value="Glyco_hydro_130"/>
    <property type="match status" value="1"/>
</dbReference>
<geneLocation type="plasmid" evidence="4">
    <name>pF1</name>
</geneLocation>
<dbReference type="PANTHER" id="PTHR34106:SF4">
    <property type="entry name" value="BLL5143 PROTEIN"/>
    <property type="match status" value="1"/>
</dbReference>
<evidence type="ECO:0000313" key="4">
    <source>
        <dbReference type="EMBL" id="AYO75858.1"/>
    </source>
</evidence>
<keyword evidence="4" id="KW-0326">Glycosidase</keyword>
<evidence type="ECO:0000313" key="6">
    <source>
        <dbReference type="Proteomes" id="UP000280708"/>
    </source>
</evidence>
<geneLocation type="plasmid" evidence="5 7">
    <name>unnamed1</name>
</geneLocation>
<reference evidence="5 7" key="2">
    <citation type="submission" date="2020-07" db="EMBL/GenBank/DDBJ databases">
        <title>Whole genome sequence of Sphingobium yanoikuyae A3.</title>
        <authorList>
            <person name="Han S.-S."/>
        </authorList>
    </citation>
    <scope>NUCLEOTIDE SEQUENCE [LARGE SCALE GENOMIC DNA]</scope>
    <source>
        <strain evidence="5 7">A3</strain>
        <plasmid evidence="5 7">unnamed1</plasmid>
    </source>
</reference>
<dbReference type="Proteomes" id="UP000515377">
    <property type="component" value="Plasmid unnamed1"/>
</dbReference>
<evidence type="ECO:0000256" key="1">
    <source>
        <dbReference type="ARBA" id="ARBA00022676"/>
    </source>
</evidence>
<keyword evidence="2" id="KW-0808">Transferase</keyword>
<sequence length="432" mass="47383">MINHSLVRELGPTLRADPSRVVIRPFVPGDDPTVPDPALRSRIGRIIERIVALDAQTCRSELERILASLAGRHGDVEQVLLRRCNDLVCPPAIPSPGLTKDQMLLIGAYMSAEYSYESAALFNPSIVPHPEAAKVAGASRFLLSLRAVGEGHLSSITFRTGHFDGSHVELDPVSAISTPPRVEPLPGGEADDPGVRLTCGSFPDISSLVIFPVTFRQRHGLEDLRLTRFEEENGYSFYLGTYTAAGGETVRQELLRTTDFQSFELSALRTDVSDTKGIAIFPRRIAGHYAALARLDHESIWLLRSNDLYNWTDGATILRPCFPWEFVQLGNCGSPIELDEGWLVITHGVGPVRNYSLGACLLDKQNPALVLGRSTSPLITTDPKDRDGYVPNVVYSCGALLHERTLLLPYGLADSFVSFATVDVDRLLATLR</sequence>
<evidence type="ECO:0000256" key="2">
    <source>
        <dbReference type="ARBA" id="ARBA00022679"/>
    </source>
</evidence>
<dbReference type="PANTHER" id="PTHR34106">
    <property type="entry name" value="GLYCOSIDASE"/>
    <property type="match status" value="1"/>
</dbReference>
<reference evidence="4 6" key="1">
    <citation type="submission" date="2018-10" db="EMBL/GenBank/DDBJ databases">
        <title>Characterization and genome analysis of a novel bacterium Sphingobium yanoikuyae SJTF8 capable of degrading PAHs.</title>
        <authorList>
            <person name="Yin C."/>
            <person name="Xiong W."/>
            <person name="Liang R."/>
        </authorList>
    </citation>
    <scope>NUCLEOTIDE SEQUENCE [LARGE SCALE GENOMIC DNA]</scope>
    <source>
        <strain evidence="4 6">SJTF8</strain>
        <plasmid evidence="6">pf1</plasmid>
        <plasmid evidence="4">pF1</plasmid>
    </source>
</reference>
<comment type="similarity">
    <text evidence="3">Belongs to the glycosyl hydrolase 130 family.</text>
</comment>
<dbReference type="AlphaFoldDB" id="A0A3G2UP51"/>
<accession>A0A3G2UP51</accession>
<evidence type="ECO:0000313" key="7">
    <source>
        <dbReference type="Proteomes" id="UP000515377"/>
    </source>
</evidence>
<dbReference type="InterPro" id="IPR007184">
    <property type="entry name" value="Mannoside_phosphorylase"/>
</dbReference>
<keyword evidence="1" id="KW-0328">Glycosyltransferase</keyword>
<gene>
    <name evidence="4" type="ORF">EBF16_02555</name>
    <name evidence="5" type="ORF">H3V42_31305</name>
</gene>
<dbReference type="CDD" id="cd18613">
    <property type="entry name" value="GH130"/>
    <property type="match status" value="1"/>
</dbReference>
<organism evidence="4 6">
    <name type="scientific">Sphingobium yanoikuyae</name>
    <name type="common">Sphingomonas yanoikuyae</name>
    <dbReference type="NCBI Taxonomy" id="13690"/>
    <lineage>
        <taxon>Bacteria</taxon>
        <taxon>Pseudomonadati</taxon>
        <taxon>Pseudomonadota</taxon>
        <taxon>Alphaproteobacteria</taxon>
        <taxon>Sphingomonadales</taxon>
        <taxon>Sphingomonadaceae</taxon>
        <taxon>Sphingobium</taxon>
    </lineage>
</organism>
<protein>
    <submittedName>
        <fullName evidence="4">Glycosidase</fullName>
    </submittedName>
    <submittedName>
        <fullName evidence="5">Glycoside hydrolase family 130 protein</fullName>
    </submittedName>
</protein>
<dbReference type="RefSeq" id="WP_021227185.1">
    <property type="nucleotide sequence ID" value="NZ_CP033227.1"/>
</dbReference>
<name>A0A3G2UP51_SPHYA</name>
<dbReference type="Gene3D" id="2.115.10.20">
    <property type="entry name" value="Glycosyl hydrolase domain, family 43"/>
    <property type="match status" value="1"/>
</dbReference>
<keyword evidence="4" id="KW-0614">Plasmid</keyword>
<dbReference type="GO" id="GO:0016757">
    <property type="term" value="F:glycosyltransferase activity"/>
    <property type="evidence" value="ECO:0007669"/>
    <property type="project" value="UniProtKB-KW"/>
</dbReference>
<keyword evidence="5" id="KW-0378">Hydrolase</keyword>
<dbReference type="EMBL" id="CP060123">
    <property type="protein sequence ID" value="QNG49358.1"/>
    <property type="molecule type" value="Genomic_DNA"/>
</dbReference>
<dbReference type="SUPFAM" id="SSF75005">
    <property type="entry name" value="Arabinanase/levansucrase/invertase"/>
    <property type="match status" value="1"/>
</dbReference>
<dbReference type="Proteomes" id="UP000280708">
    <property type="component" value="Plasmid pF1"/>
</dbReference>
<evidence type="ECO:0000313" key="5">
    <source>
        <dbReference type="EMBL" id="QNG49358.1"/>
    </source>
</evidence>
<proteinExistence type="inferred from homology"/>
<dbReference type="EMBL" id="CP033227">
    <property type="protein sequence ID" value="AYO75858.1"/>
    <property type="molecule type" value="Genomic_DNA"/>
</dbReference>
<geneLocation type="plasmid" evidence="6">
    <name>pf1</name>
</geneLocation>
<evidence type="ECO:0000256" key="3">
    <source>
        <dbReference type="ARBA" id="ARBA00024356"/>
    </source>
</evidence>